<dbReference type="EMBL" id="UOED01000102">
    <property type="protein sequence ID" value="VAV95629.1"/>
    <property type="molecule type" value="Genomic_DNA"/>
</dbReference>
<evidence type="ECO:0000313" key="2">
    <source>
        <dbReference type="EMBL" id="VAV95629.1"/>
    </source>
</evidence>
<evidence type="ECO:0000256" key="1">
    <source>
        <dbReference type="SAM" id="Phobius"/>
    </source>
</evidence>
<organism evidence="2">
    <name type="scientific">hydrothermal vent metagenome</name>
    <dbReference type="NCBI Taxonomy" id="652676"/>
    <lineage>
        <taxon>unclassified sequences</taxon>
        <taxon>metagenomes</taxon>
        <taxon>ecological metagenomes</taxon>
    </lineage>
</organism>
<dbReference type="AlphaFoldDB" id="A0A3B0RUH6"/>
<feature type="transmembrane region" description="Helical" evidence="1">
    <location>
        <begin position="45"/>
        <end position="64"/>
    </location>
</feature>
<gene>
    <name evidence="2" type="ORF">MNBD_ALPHA02-410</name>
</gene>
<accession>A0A3B0RUH6</accession>
<protein>
    <submittedName>
        <fullName evidence="2">Uncharacterized protein</fullName>
    </submittedName>
</protein>
<proteinExistence type="predicted"/>
<name>A0A3B0RUH6_9ZZZZ</name>
<reference evidence="2" key="1">
    <citation type="submission" date="2018-06" db="EMBL/GenBank/DDBJ databases">
        <authorList>
            <person name="Zhirakovskaya E."/>
        </authorList>
    </citation>
    <scope>NUCLEOTIDE SEQUENCE</scope>
</reference>
<keyword evidence="1" id="KW-1133">Transmembrane helix</keyword>
<keyword evidence="1" id="KW-0812">Transmembrane</keyword>
<feature type="transmembrane region" description="Helical" evidence="1">
    <location>
        <begin position="12"/>
        <end position="33"/>
    </location>
</feature>
<keyword evidence="1" id="KW-0472">Membrane</keyword>
<sequence>MYLLLIKVGRFFKGLSPVFTAGVALLLAISYGILMKLGINQNYDIYYKTLTVLPAGFFLLWAGAKFLTRRSHLKNKDIKYITKYFRTSEQFGQIFDHCLHIDKGSLKLCRKLAAKDCYKWPESEAELEKLSAINAAAFRGTPWAGDPAEKLTRNLAMWHKNPKSFLMIMGDGAAQERQPLFFSHILPLSDHGYHHYFETAESGDNDFNPQWMAEPGEHIKGLLLFTIARDPDQEGGKKDDDSNKLPEYLYTVAYHIQAMLEDYPAEKYTTLYFQNSEKKFKRLAELSGFKKSRLLTHDEETVYVVSVDNSLS</sequence>